<gene>
    <name evidence="1" type="ORF">M501DRAFT_1013086</name>
</gene>
<protein>
    <submittedName>
        <fullName evidence="1">Uncharacterized protein</fullName>
    </submittedName>
</protein>
<dbReference type="EMBL" id="MU006089">
    <property type="protein sequence ID" value="KAF2843750.1"/>
    <property type="molecule type" value="Genomic_DNA"/>
</dbReference>
<name>A0A9P4VVN3_9PEZI</name>
<dbReference type="AlphaFoldDB" id="A0A9P4VVN3"/>
<comment type="caution">
    <text evidence="1">The sequence shown here is derived from an EMBL/GenBank/DDBJ whole genome shotgun (WGS) entry which is preliminary data.</text>
</comment>
<sequence length="240" mass="27231">MNTLTPQSPFPLNTTISFELIYPVWPLSPFTNIPTYPTSIIYTWLRSHTCSFCRTNPIPSSNLRYASIIMTPFCSDPFTLPSGPSYTTLPICRSLLTHFSPYATRSLDPTGPAFYLPFRIPDNADNAAALEAALDALTYVYERLQYLGRGVIPVHPFGSDWVLVSLIAVEKPDMLDNFLARVLAKRMFAALDMRDEERLMGLWLGRRWERVFEEEGSLNALPECAPLMDGVVWRDWVVDV</sequence>
<reference evidence="1" key="1">
    <citation type="journal article" date="2020" name="Stud. Mycol.">
        <title>101 Dothideomycetes genomes: a test case for predicting lifestyles and emergence of pathogens.</title>
        <authorList>
            <person name="Haridas S."/>
            <person name="Albert R."/>
            <person name="Binder M."/>
            <person name="Bloem J."/>
            <person name="Labutti K."/>
            <person name="Salamov A."/>
            <person name="Andreopoulos B."/>
            <person name="Baker S."/>
            <person name="Barry K."/>
            <person name="Bills G."/>
            <person name="Bluhm B."/>
            <person name="Cannon C."/>
            <person name="Castanera R."/>
            <person name="Culley D."/>
            <person name="Daum C."/>
            <person name="Ezra D."/>
            <person name="Gonzalez J."/>
            <person name="Henrissat B."/>
            <person name="Kuo A."/>
            <person name="Liang C."/>
            <person name="Lipzen A."/>
            <person name="Lutzoni F."/>
            <person name="Magnuson J."/>
            <person name="Mondo S."/>
            <person name="Nolan M."/>
            <person name="Ohm R."/>
            <person name="Pangilinan J."/>
            <person name="Park H.-J."/>
            <person name="Ramirez L."/>
            <person name="Alfaro M."/>
            <person name="Sun H."/>
            <person name="Tritt A."/>
            <person name="Yoshinaga Y."/>
            <person name="Zwiers L.-H."/>
            <person name="Turgeon B."/>
            <person name="Goodwin S."/>
            <person name="Spatafora J."/>
            <person name="Crous P."/>
            <person name="Grigoriev I."/>
        </authorList>
    </citation>
    <scope>NUCLEOTIDE SEQUENCE</scope>
    <source>
        <strain evidence="1">CBS 101060</strain>
    </source>
</reference>
<proteinExistence type="predicted"/>
<evidence type="ECO:0000313" key="2">
    <source>
        <dbReference type="Proteomes" id="UP000799429"/>
    </source>
</evidence>
<dbReference type="Proteomes" id="UP000799429">
    <property type="component" value="Unassembled WGS sequence"/>
</dbReference>
<keyword evidence="2" id="KW-1185">Reference proteome</keyword>
<organism evidence="1 2">
    <name type="scientific">Patellaria atrata CBS 101060</name>
    <dbReference type="NCBI Taxonomy" id="1346257"/>
    <lineage>
        <taxon>Eukaryota</taxon>
        <taxon>Fungi</taxon>
        <taxon>Dikarya</taxon>
        <taxon>Ascomycota</taxon>
        <taxon>Pezizomycotina</taxon>
        <taxon>Dothideomycetes</taxon>
        <taxon>Dothideomycetes incertae sedis</taxon>
        <taxon>Patellariales</taxon>
        <taxon>Patellariaceae</taxon>
        <taxon>Patellaria</taxon>
    </lineage>
</organism>
<accession>A0A9P4VVN3</accession>
<evidence type="ECO:0000313" key="1">
    <source>
        <dbReference type="EMBL" id="KAF2843750.1"/>
    </source>
</evidence>